<accession>A0A564WCR5</accession>
<keyword evidence="2" id="KW-1185">Reference proteome</keyword>
<dbReference type="AlphaFoldDB" id="A0A564WCR5"/>
<organism evidence="1 2">
    <name type="scientific">Candidatus Defluviicoccus seviourii</name>
    <dbReference type="NCBI Taxonomy" id="2565273"/>
    <lineage>
        <taxon>Bacteria</taxon>
        <taxon>Pseudomonadati</taxon>
        <taxon>Pseudomonadota</taxon>
        <taxon>Alphaproteobacteria</taxon>
        <taxon>Rhodospirillales</taxon>
        <taxon>Rhodospirillaceae</taxon>
        <taxon>Defluviicoccus</taxon>
    </lineage>
</organism>
<proteinExistence type="predicted"/>
<dbReference type="Proteomes" id="UP000326641">
    <property type="component" value="Unassembled WGS sequence"/>
</dbReference>
<name>A0A564WCR5_9PROT</name>
<protein>
    <submittedName>
        <fullName evidence="1">Uncharacterized protein</fullName>
    </submittedName>
</protein>
<reference evidence="1" key="1">
    <citation type="submission" date="2018-11" db="EMBL/GenBank/DDBJ databases">
        <authorList>
            <person name="Onetto C."/>
        </authorList>
    </citation>
    <scope>NUCLEOTIDE SEQUENCE [LARGE SCALE GENOMIC DNA]</scope>
</reference>
<comment type="caution">
    <text evidence="1">The sequence shown here is derived from an EMBL/GenBank/DDBJ whole genome shotgun (WGS) entry which is preliminary data.</text>
</comment>
<sequence length="145" mass="15622">MLDQASGRRPRPALPIGLGRGWRAGGSGCPFLHPPCILHPCRRFHKSRIKSRILGLVRAANGLRRVPVAGQLTHEALPFGGWRGHRAGWYIGQIREGLVGRIGRVGIITGAPAQERAQEGSGEAEARVEGGGVLVRRLPVIRLAL</sequence>
<evidence type="ECO:0000313" key="2">
    <source>
        <dbReference type="Proteomes" id="UP000326641"/>
    </source>
</evidence>
<dbReference type="EMBL" id="UXAT02000007">
    <property type="protein sequence ID" value="VUX45758.1"/>
    <property type="molecule type" value="Genomic_DNA"/>
</dbReference>
<evidence type="ECO:0000313" key="1">
    <source>
        <dbReference type="EMBL" id="VUX45758.1"/>
    </source>
</evidence>
<gene>
    <name evidence="1" type="ORF">DF3PA_150035</name>
</gene>